<comment type="caution">
    <text evidence="1">The sequence shown here is derived from an EMBL/GenBank/DDBJ whole genome shotgun (WGS) entry which is preliminary data.</text>
</comment>
<evidence type="ECO:0000313" key="2">
    <source>
        <dbReference type="Proteomes" id="UP000003880"/>
    </source>
</evidence>
<organism evidence="1 2">
    <name type="scientific">Citrobacter youngae ATCC 29220</name>
    <dbReference type="NCBI Taxonomy" id="500640"/>
    <lineage>
        <taxon>Bacteria</taxon>
        <taxon>Pseudomonadati</taxon>
        <taxon>Pseudomonadota</taxon>
        <taxon>Gammaproteobacteria</taxon>
        <taxon>Enterobacterales</taxon>
        <taxon>Enterobacteriaceae</taxon>
        <taxon>Citrobacter</taxon>
        <taxon>Citrobacter freundii complex</taxon>
    </lineage>
</organism>
<dbReference type="HOGENOM" id="CLU_207303_0_2_6"/>
<gene>
    <name evidence="1" type="ORF">CIT292_09832</name>
</gene>
<reference evidence="1 2" key="1">
    <citation type="submission" date="2010-02" db="EMBL/GenBank/DDBJ databases">
        <authorList>
            <person name="Weinstock G."/>
            <person name="Sodergren E."/>
            <person name="Clifton S."/>
            <person name="Fulton L."/>
            <person name="Fulton B."/>
            <person name="Courtney L."/>
            <person name="Fronick C."/>
            <person name="Harrison M."/>
            <person name="Strong C."/>
            <person name="Farmer C."/>
            <person name="Delahaunty K."/>
            <person name="Markovic C."/>
            <person name="Hall O."/>
            <person name="Minx P."/>
            <person name="Tomlinson C."/>
            <person name="Mitreva M."/>
            <person name="Nelson J."/>
            <person name="Hou S."/>
            <person name="Wollam A."/>
            <person name="Pepin K.H."/>
            <person name="Johnson M."/>
            <person name="Bhonagiri V."/>
            <person name="Zhang X."/>
            <person name="Suruliraj S."/>
            <person name="Warren W."/>
            <person name="Chinwalla A."/>
            <person name="Mardis E.R."/>
            <person name="Wilson R.K."/>
        </authorList>
    </citation>
    <scope>NUCLEOTIDE SEQUENCE [LARGE SCALE GENOMIC DNA]</scope>
    <source>
        <strain evidence="1 2">ATCC 29220</strain>
    </source>
</reference>
<evidence type="ECO:0000313" key="1">
    <source>
        <dbReference type="EMBL" id="EFE06775.1"/>
    </source>
</evidence>
<proteinExistence type="predicted"/>
<name>D4BH25_9ENTR</name>
<dbReference type="AntiFam" id="ANF00057">
    <property type="entry name" value="Translation of E. coli type CRISPR repeat"/>
</dbReference>
<dbReference type="AlphaFoldDB" id="D4BH25"/>
<protein>
    <submittedName>
        <fullName evidence="1">Uncharacterized protein</fullName>
    </submittedName>
</protein>
<sequence>MKALNSDDPQVFPAPAGINRVLCCYIVRKRSVPRASGDKPVACTSSLISSLCSPRQRG</sequence>
<dbReference type="Proteomes" id="UP000003880">
    <property type="component" value="Unassembled WGS sequence"/>
</dbReference>
<dbReference type="EMBL" id="ABWL02000021">
    <property type="protein sequence ID" value="EFE06775.1"/>
    <property type="molecule type" value="Genomic_DNA"/>
</dbReference>
<accession>D4BH25</accession>